<dbReference type="Gene3D" id="1.10.1040.10">
    <property type="entry name" value="N-(1-d-carboxylethyl)-l-norvaline Dehydrogenase, domain 2"/>
    <property type="match status" value="1"/>
</dbReference>
<evidence type="ECO:0000313" key="5">
    <source>
        <dbReference type="EMBL" id="MFF3221651.1"/>
    </source>
</evidence>
<feature type="domain" description="NADPH-dependent reductive aminase-like C-terminal" evidence="4">
    <location>
        <begin position="165"/>
        <end position="275"/>
    </location>
</feature>
<keyword evidence="6" id="KW-1185">Reference proteome</keyword>
<dbReference type="InterPro" id="IPR036291">
    <property type="entry name" value="NAD(P)-bd_dom_sf"/>
</dbReference>
<dbReference type="Pfam" id="PF21761">
    <property type="entry name" value="RedAm-like_C"/>
    <property type="match status" value="1"/>
</dbReference>
<evidence type="ECO:0000259" key="3">
    <source>
        <dbReference type="Pfam" id="PF03446"/>
    </source>
</evidence>
<dbReference type="RefSeq" id="WP_387712877.1">
    <property type="nucleotide sequence ID" value="NZ_JBIAPI010000001.1"/>
</dbReference>
<dbReference type="InterPro" id="IPR015815">
    <property type="entry name" value="HIBADH-related"/>
</dbReference>
<comment type="similarity">
    <text evidence="1">Belongs to the HIBADH-related family.</text>
</comment>
<dbReference type="InterPro" id="IPR048666">
    <property type="entry name" value="RedAm-like_C"/>
</dbReference>
<dbReference type="EMBL" id="JBIAPI010000001">
    <property type="protein sequence ID" value="MFF3221651.1"/>
    <property type="molecule type" value="Genomic_DNA"/>
</dbReference>
<dbReference type="Gene3D" id="3.40.50.720">
    <property type="entry name" value="NAD(P)-binding Rossmann-like Domain"/>
    <property type="match status" value="1"/>
</dbReference>
<dbReference type="PANTHER" id="PTHR43580:SF2">
    <property type="entry name" value="CYTOKINE-LIKE NUCLEAR FACTOR N-PAC"/>
    <property type="match status" value="1"/>
</dbReference>
<evidence type="ECO:0000259" key="4">
    <source>
        <dbReference type="Pfam" id="PF21761"/>
    </source>
</evidence>
<keyword evidence="2 5" id="KW-0560">Oxidoreductase</keyword>
<gene>
    <name evidence="5" type="ORF">ACFYV7_02545</name>
</gene>
<dbReference type="EC" id="1.1.-.-" evidence="5"/>
<dbReference type="Proteomes" id="UP001601948">
    <property type="component" value="Unassembled WGS sequence"/>
</dbReference>
<dbReference type="InterPro" id="IPR051265">
    <property type="entry name" value="HIBADH-related_NP60_sf"/>
</dbReference>
<dbReference type="PANTHER" id="PTHR43580">
    <property type="entry name" value="OXIDOREDUCTASE GLYR1-RELATED"/>
    <property type="match status" value="1"/>
</dbReference>
<sequence>MPQRKPIGSVSVVGLGPMGQAVVRAFLDAGVAVTVWNRSSEKADAMVELGARRAATVREVLDANDLIVVSLTHYAAMYDALGQASDHLAGKVIANLSSDSPAITREAAAWVRSHGGDFLAGGVMAQSDGLTNPESYVFYAGRRAVFEAHRDLLSVLNAPEYLGEDEGLAQLYYQAVLAIFNPLLLGVEQALAMIDRSGEPIDRFLPYAQRSLGRVDDVYAGLAASAQAGGLGDVANLQMMAAGARHVLETSEAVGVDTALAQTVQAYWHRAIAESGRRGELVPTFAVLRGDHA</sequence>
<reference evidence="5 6" key="1">
    <citation type="submission" date="2024-10" db="EMBL/GenBank/DDBJ databases">
        <title>The Natural Products Discovery Center: Release of the First 8490 Sequenced Strains for Exploring Actinobacteria Biosynthetic Diversity.</title>
        <authorList>
            <person name="Kalkreuter E."/>
            <person name="Kautsar S.A."/>
            <person name="Yang D."/>
            <person name="Bader C.D."/>
            <person name="Teijaro C.N."/>
            <person name="Fluegel L."/>
            <person name="Davis C.M."/>
            <person name="Simpson J.R."/>
            <person name="Lauterbach L."/>
            <person name="Steele A.D."/>
            <person name="Gui C."/>
            <person name="Meng S."/>
            <person name="Li G."/>
            <person name="Viehrig K."/>
            <person name="Ye F."/>
            <person name="Su P."/>
            <person name="Kiefer A.F."/>
            <person name="Nichols A."/>
            <person name="Cepeda A.J."/>
            <person name="Yan W."/>
            <person name="Fan B."/>
            <person name="Jiang Y."/>
            <person name="Adhikari A."/>
            <person name="Zheng C.-J."/>
            <person name="Schuster L."/>
            <person name="Cowan T.M."/>
            <person name="Smanski M.J."/>
            <person name="Chevrette M.G."/>
            <person name="De Carvalho L.P.S."/>
            <person name="Shen B."/>
        </authorList>
    </citation>
    <scope>NUCLEOTIDE SEQUENCE [LARGE SCALE GENOMIC DNA]</scope>
    <source>
        <strain evidence="5 6">NPDC003040</strain>
    </source>
</reference>
<dbReference type="Pfam" id="PF03446">
    <property type="entry name" value="NAD_binding_2"/>
    <property type="match status" value="1"/>
</dbReference>
<dbReference type="SUPFAM" id="SSF51735">
    <property type="entry name" value="NAD(P)-binding Rossmann-fold domains"/>
    <property type="match status" value="1"/>
</dbReference>
<comment type="caution">
    <text evidence="5">The sequence shown here is derived from an EMBL/GenBank/DDBJ whole genome shotgun (WGS) entry which is preliminary data.</text>
</comment>
<feature type="domain" description="6-phosphogluconate dehydrogenase NADP-binding" evidence="3">
    <location>
        <begin position="10"/>
        <end position="156"/>
    </location>
</feature>
<dbReference type="PIRSF" id="PIRSF000103">
    <property type="entry name" value="HIBADH"/>
    <property type="match status" value="1"/>
</dbReference>
<evidence type="ECO:0000313" key="6">
    <source>
        <dbReference type="Proteomes" id="UP001601948"/>
    </source>
</evidence>
<evidence type="ECO:0000256" key="2">
    <source>
        <dbReference type="ARBA" id="ARBA00023002"/>
    </source>
</evidence>
<dbReference type="InterPro" id="IPR013328">
    <property type="entry name" value="6PGD_dom2"/>
</dbReference>
<name>A0ABW6QKC0_9NOCA</name>
<dbReference type="GO" id="GO:0016491">
    <property type="term" value="F:oxidoreductase activity"/>
    <property type="evidence" value="ECO:0007669"/>
    <property type="project" value="UniProtKB-KW"/>
</dbReference>
<accession>A0ABW6QKC0</accession>
<organism evidence="5 6">
    <name type="scientific">Nocardia suismassiliense</name>
    <dbReference type="NCBI Taxonomy" id="2077092"/>
    <lineage>
        <taxon>Bacteria</taxon>
        <taxon>Bacillati</taxon>
        <taxon>Actinomycetota</taxon>
        <taxon>Actinomycetes</taxon>
        <taxon>Mycobacteriales</taxon>
        <taxon>Nocardiaceae</taxon>
        <taxon>Nocardia</taxon>
    </lineage>
</organism>
<evidence type="ECO:0000256" key="1">
    <source>
        <dbReference type="ARBA" id="ARBA00009080"/>
    </source>
</evidence>
<protein>
    <submittedName>
        <fullName evidence="5">NAD(P)-dependent oxidoreductase</fullName>
        <ecNumber evidence="5">1.1.-.-</ecNumber>
    </submittedName>
</protein>
<proteinExistence type="inferred from homology"/>
<dbReference type="InterPro" id="IPR006115">
    <property type="entry name" value="6PGDH_NADP-bd"/>
</dbReference>